<dbReference type="PANTHER" id="PTHR12526">
    <property type="entry name" value="GLYCOSYLTRANSFERASE"/>
    <property type="match status" value="1"/>
</dbReference>
<keyword evidence="6" id="KW-1185">Reference proteome</keyword>
<evidence type="ECO:0000256" key="2">
    <source>
        <dbReference type="ARBA" id="ARBA00022676"/>
    </source>
</evidence>
<sequence length="441" mass="48442">MKIVYLTAGAAGMYCGSCMHDNSLAKAMRTLGDDVLLQPVYTPIRTDEVDIASDQVFLGGIQVYLLQQVPLMRWVPRFMRSWMDRPGIISAATRRAVGTDPAKLGDLTLSMLRGSHGRQASEIERLVQWLETEIRPDAIIFSNLLIGGMIPVVADRLPDAKIVVVLQGDDLFLDQLPESVRAEAIELCKGLATDVDTFVTYSRFYRDKMSGLFDIPESKFDIHPLSIDLTPFRVNASATEPAGTGRSELPHDKTPGEFRVGYFARIAPEKGLHVLADAFERLSRDSANSHITLHAAGWLGEHHRSYLDKIMSKIGAAGLSDRFHYHGSPSLAEKVSLMQTFDLLSVPTPYEDPKGLFLLEAMASGVPVLQPAHGAFVELVAATQGGECFPPGNIDALARQIVELSKDSERLKNFRSISKNLLEQNHSIEAAAIRMRATCGG</sequence>
<reference evidence="5 6" key="1">
    <citation type="journal article" date="2022" name="Syst. Appl. Microbiol.">
        <title>Rhodopirellula aestuarii sp. nov., a novel member of the genus Rhodopirellula isolated from brackish sediments collected in the Tagus River estuary, Portugal.</title>
        <authorList>
            <person name="Vitorino I.R."/>
            <person name="Klimek D."/>
            <person name="Calusinska M."/>
            <person name="Lobo-da-Cunha A."/>
            <person name="Vasconcelos V."/>
            <person name="Lage O.M."/>
        </authorList>
    </citation>
    <scope>NUCLEOTIDE SEQUENCE [LARGE SCALE GENOMIC DNA]</scope>
    <source>
        <strain evidence="5 6">ICT_H3.1</strain>
    </source>
</reference>
<proteinExistence type="inferred from homology"/>
<keyword evidence="2" id="KW-0328">Glycosyltransferase</keyword>
<dbReference type="InterPro" id="IPR001296">
    <property type="entry name" value="Glyco_trans_1"/>
</dbReference>
<organism evidence="5 6">
    <name type="scientific">Aporhodopirellula aestuarii</name>
    <dbReference type="NCBI Taxonomy" id="2950107"/>
    <lineage>
        <taxon>Bacteria</taxon>
        <taxon>Pseudomonadati</taxon>
        <taxon>Planctomycetota</taxon>
        <taxon>Planctomycetia</taxon>
        <taxon>Pirellulales</taxon>
        <taxon>Pirellulaceae</taxon>
        <taxon>Aporhodopirellula</taxon>
    </lineage>
</organism>
<name>A0ABT0U8C9_9BACT</name>
<dbReference type="Proteomes" id="UP001202961">
    <property type="component" value="Unassembled WGS sequence"/>
</dbReference>
<feature type="domain" description="Glycosyl transferase family 1" evidence="4">
    <location>
        <begin position="255"/>
        <end position="419"/>
    </location>
</feature>
<evidence type="ECO:0000313" key="6">
    <source>
        <dbReference type="Proteomes" id="UP001202961"/>
    </source>
</evidence>
<dbReference type="RefSeq" id="WP_250930812.1">
    <property type="nucleotide sequence ID" value="NZ_JAMQBK010000060.1"/>
</dbReference>
<evidence type="ECO:0000259" key="4">
    <source>
        <dbReference type="Pfam" id="PF00534"/>
    </source>
</evidence>
<keyword evidence="3" id="KW-0808">Transferase</keyword>
<evidence type="ECO:0000313" key="5">
    <source>
        <dbReference type="EMBL" id="MCM2373169.1"/>
    </source>
</evidence>
<evidence type="ECO:0000256" key="3">
    <source>
        <dbReference type="ARBA" id="ARBA00022679"/>
    </source>
</evidence>
<evidence type="ECO:0000256" key="1">
    <source>
        <dbReference type="ARBA" id="ARBA00009481"/>
    </source>
</evidence>
<comment type="caution">
    <text evidence="5">The sequence shown here is derived from an EMBL/GenBank/DDBJ whole genome shotgun (WGS) entry which is preliminary data.</text>
</comment>
<dbReference type="CDD" id="cd03801">
    <property type="entry name" value="GT4_PimA-like"/>
    <property type="match status" value="1"/>
</dbReference>
<comment type="similarity">
    <text evidence="1">Belongs to the glycosyltransferase group 1 family. Glycosyltransferase 4 subfamily.</text>
</comment>
<dbReference type="Gene3D" id="3.40.50.2000">
    <property type="entry name" value="Glycogen Phosphorylase B"/>
    <property type="match status" value="2"/>
</dbReference>
<dbReference type="PANTHER" id="PTHR12526:SF640">
    <property type="entry name" value="COLANIC ACID BIOSYNTHESIS GLYCOSYLTRANSFERASE WCAL-RELATED"/>
    <property type="match status" value="1"/>
</dbReference>
<accession>A0ABT0U8C9</accession>
<protein>
    <submittedName>
        <fullName evidence="5">Glycosyltransferase family 4 protein</fullName>
    </submittedName>
</protein>
<dbReference type="EMBL" id="JAMQBK010000060">
    <property type="protein sequence ID" value="MCM2373169.1"/>
    <property type="molecule type" value="Genomic_DNA"/>
</dbReference>
<gene>
    <name evidence="5" type="ORF">NB063_21370</name>
</gene>
<dbReference type="SUPFAM" id="SSF53756">
    <property type="entry name" value="UDP-Glycosyltransferase/glycogen phosphorylase"/>
    <property type="match status" value="1"/>
</dbReference>
<dbReference type="Pfam" id="PF00534">
    <property type="entry name" value="Glycos_transf_1"/>
    <property type="match status" value="1"/>
</dbReference>